<gene>
    <name evidence="10" type="ORF">HID58_015306</name>
</gene>
<feature type="domain" description="Pectinesterase catalytic" evidence="9">
    <location>
        <begin position="156"/>
        <end position="394"/>
    </location>
</feature>
<feature type="region of interest" description="Disordered" evidence="7">
    <location>
        <begin position="1"/>
        <end position="24"/>
    </location>
</feature>
<keyword evidence="4" id="KW-0378">Hydrolase</keyword>
<organism evidence="10 11">
    <name type="scientific">Brassica napus</name>
    <name type="common">Rape</name>
    <dbReference type="NCBI Taxonomy" id="3708"/>
    <lineage>
        <taxon>Eukaryota</taxon>
        <taxon>Viridiplantae</taxon>
        <taxon>Streptophyta</taxon>
        <taxon>Embryophyta</taxon>
        <taxon>Tracheophyta</taxon>
        <taxon>Spermatophyta</taxon>
        <taxon>Magnoliopsida</taxon>
        <taxon>eudicotyledons</taxon>
        <taxon>Gunneridae</taxon>
        <taxon>Pentapetalae</taxon>
        <taxon>rosids</taxon>
        <taxon>malvids</taxon>
        <taxon>Brassicales</taxon>
        <taxon>Brassicaceae</taxon>
        <taxon>Brassiceae</taxon>
        <taxon>Brassica</taxon>
    </lineage>
</organism>
<evidence type="ECO:0000256" key="7">
    <source>
        <dbReference type="SAM" id="MobiDB-lite"/>
    </source>
</evidence>
<dbReference type="PANTHER" id="PTHR31321">
    <property type="entry name" value="ACYL-COA THIOESTER HYDROLASE YBHC-RELATED"/>
    <property type="match status" value="1"/>
</dbReference>
<comment type="pathway">
    <text evidence="1">Glycan metabolism; pectin degradation; 2-dehydro-3-deoxy-D-gluconate from pectin: step 1/5.</text>
</comment>
<dbReference type="PANTHER" id="PTHR31321:SF94">
    <property type="entry name" value="PECTINESTERASE CATALYTIC DOMAIN-CONTAINING PROTEIN"/>
    <property type="match status" value="1"/>
</dbReference>
<dbReference type="Proteomes" id="UP000824890">
    <property type="component" value="Unassembled WGS sequence"/>
</dbReference>
<keyword evidence="5" id="KW-0063">Aspartyl esterase</keyword>
<evidence type="ECO:0000256" key="4">
    <source>
        <dbReference type="ARBA" id="ARBA00022801"/>
    </source>
</evidence>
<feature type="compositionally biased region" description="Low complexity" evidence="7">
    <location>
        <begin position="1"/>
        <end position="23"/>
    </location>
</feature>
<dbReference type="InterPro" id="IPR000070">
    <property type="entry name" value="Pectinesterase_cat"/>
</dbReference>
<protein>
    <recommendedName>
        <fullName evidence="3">pectinesterase</fullName>
        <ecNumber evidence="3">3.1.1.11</ecNumber>
    </recommendedName>
</protein>
<sequence>RILSMASTQYSSAESSSNNSTTQGPLCHCSQSTISCISWSDDNPGRRYFKCEAHGFVVWIDKERQCLWQNLLEARDKMRRQTHDINALREALDKANAQVAALEVSRITGPRIEFLKALEELLKQNVNDSDKKFRKFVVSSWGGFLVAAAVLVYALKKEKVVIPVDKPYITLSGTKASSTILVWSDGKDLLDSPTLTVFASDFVCRFLTIQNKFGKGGQAVAVRVAGDNAAFYGCVITSYQDTLLDDDGNHYFKNCYIEGATDFICGNASSLYERCHLHSLSPKNGSITAQKRTSATEKSGFIFLGCKLTGSGLTFLGRPWGAYSRVVFAYSFFSDVVAPQGWNEWRDPSRKDTVYYGEYKCYGPGADRKQRVQWSKQLSDEEATVFLSKDFIGGKEWLRPAPSHFKNAPKSNPT</sequence>
<evidence type="ECO:0000256" key="5">
    <source>
        <dbReference type="ARBA" id="ARBA00023085"/>
    </source>
</evidence>
<feature type="coiled-coil region" evidence="6">
    <location>
        <begin position="71"/>
        <end position="105"/>
    </location>
</feature>
<evidence type="ECO:0000256" key="2">
    <source>
        <dbReference type="ARBA" id="ARBA00008891"/>
    </source>
</evidence>
<dbReference type="Gene3D" id="2.160.20.10">
    <property type="entry name" value="Single-stranded right-handed beta-helix, Pectin lyase-like"/>
    <property type="match status" value="1"/>
</dbReference>
<feature type="transmembrane region" description="Helical" evidence="8">
    <location>
        <begin position="136"/>
        <end position="155"/>
    </location>
</feature>
<dbReference type="InterPro" id="IPR011050">
    <property type="entry name" value="Pectin_lyase_fold/virulence"/>
</dbReference>
<evidence type="ECO:0000256" key="1">
    <source>
        <dbReference type="ARBA" id="ARBA00005184"/>
    </source>
</evidence>
<comment type="similarity">
    <text evidence="2">Belongs to the pectinesterase family.</text>
</comment>
<evidence type="ECO:0000259" key="9">
    <source>
        <dbReference type="Pfam" id="PF01095"/>
    </source>
</evidence>
<evidence type="ECO:0000256" key="6">
    <source>
        <dbReference type="SAM" id="Coils"/>
    </source>
</evidence>
<evidence type="ECO:0000313" key="11">
    <source>
        <dbReference type="Proteomes" id="UP000824890"/>
    </source>
</evidence>
<reference evidence="10 11" key="1">
    <citation type="submission" date="2021-05" db="EMBL/GenBank/DDBJ databases">
        <title>Genome Assembly of Synthetic Allotetraploid Brassica napus Reveals Homoeologous Exchanges between Subgenomes.</title>
        <authorList>
            <person name="Davis J.T."/>
        </authorList>
    </citation>
    <scope>NUCLEOTIDE SEQUENCE [LARGE SCALE GENOMIC DNA]</scope>
    <source>
        <strain evidence="11">cv. Da-Ae</strain>
        <tissue evidence="10">Seedling</tissue>
    </source>
</reference>
<keyword evidence="8" id="KW-0472">Membrane</keyword>
<dbReference type="Pfam" id="PF01095">
    <property type="entry name" value="Pectinesterase"/>
    <property type="match status" value="1"/>
</dbReference>
<keyword evidence="8" id="KW-0812">Transmembrane</keyword>
<dbReference type="InterPro" id="IPR012334">
    <property type="entry name" value="Pectin_lyas_fold"/>
</dbReference>
<keyword evidence="6" id="KW-0175">Coiled coil</keyword>
<dbReference type="EMBL" id="JAGKQM010000004">
    <property type="protein sequence ID" value="KAH0929579.1"/>
    <property type="molecule type" value="Genomic_DNA"/>
</dbReference>
<keyword evidence="8" id="KW-1133">Transmembrane helix</keyword>
<evidence type="ECO:0000256" key="8">
    <source>
        <dbReference type="SAM" id="Phobius"/>
    </source>
</evidence>
<dbReference type="SUPFAM" id="SSF51126">
    <property type="entry name" value="Pectin lyase-like"/>
    <property type="match status" value="1"/>
</dbReference>
<dbReference type="EC" id="3.1.1.11" evidence="3"/>
<comment type="caution">
    <text evidence="10">The sequence shown here is derived from an EMBL/GenBank/DDBJ whole genome shotgun (WGS) entry which is preliminary data.</text>
</comment>
<feature type="non-terminal residue" evidence="10">
    <location>
        <position position="1"/>
    </location>
</feature>
<accession>A0ABQ8DJM2</accession>
<evidence type="ECO:0000313" key="10">
    <source>
        <dbReference type="EMBL" id="KAH0929579.1"/>
    </source>
</evidence>
<name>A0ABQ8DJM2_BRANA</name>
<keyword evidence="11" id="KW-1185">Reference proteome</keyword>
<evidence type="ECO:0000256" key="3">
    <source>
        <dbReference type="ARBA" id="ARBA00013229"/>
    </source>
</evidence>
<proteinExistence type="inferred from homology"/>